<dbReference type="InterPro" id="IPR014762">
    <property type="entry name" value="DNA_mismatch_repair_CS"/>
</dbReference>
<evidence type="ECO:0000256" key="1">
    <source>
        <dbReference type="ARBA" id="ARBA00006082"/>
    </source>
</evidence>
<evidence type="ECO:0000256" key="3">
    <source>
        <dbReference type="ARBA" id="ARBA00023204"/>
    </source>
</evidence>
<keyword evidence="8" id="KW-0378">Hydrolase</keyword>
<dbReference type="SUPFAM" id="SSF54211">
    <property type="entry name" value="Ribosomal protein S5 domain 2-like"/>
    <property type="match status" value="1"/>
</dbReference>
<evidence type="ECO:0000256" key="2">
    <source>
        <dbReference type="ARBA" id="ARBA00022763"/>
    </source>
</evidence>
<dbReference type="Proteomes" id="UP000886891">
    <property type="component" value="Unassembled WGS sequence"/>
</dbReference>
<dbReference type="Pfam" id="PF01119">
    <property type="entry name" value="DNA_mis_repair"/>
    <property type="match status" value="1"/>
</dbReference>
<reference evidence="8" key="2">
    <citation type="journal article" date="2021" name="PeerJ">
        <title>Extensive microbial diversity within the chicken gut microbiome revealed by metagenomics and culture.</title>
        <authorList>
            <person name="Gilroy R."/>
            <person name="Ravi A."/>
            <person name="Getino M."/>
            <person name="Pursley I."/>
            <person name="Horton D.L."/>
            <person name="Alikhan N.F."/>
            <person name="Baker D."/>
            <person name="Gharbi K."/>
            <person name="Hall N."/>
            <person name="Watson M."/>
            <person name="Adriaenssens E.M."/>
            <person name="Foster-Nyarko E."/>
            <person name="Jarju S."/>
            <person name="Secka A."/>
            <person name="Antonio M."/>
            <person name="Oren A."/>
            <person name="Chaudhuri R.R."/>
            <person name="La Ragione R."/>
            <person name="Hildebrand F."/>
            <person name="Pallen M.J."/>
        </authorList>
    </citation>
    <scope>NUCLEOTIDE SEQUENCE</scope>
    <source>
        <strain evidence="8">23406</strain>
    </source>
</reference>
<dbReference type="SUPFAM" id="SSF55874">
    <property type="entry name" value="ATPase domain of HSP90 chaperone/DNA topoisomerase II/histidine kinase"/>
    <property type="match status" value="1"/>
</dbReference>
<accession>A0A9D1NBH1</accession>
<dbReference type="InterPro" id="IPR020568">
    <property type="entry name" value="Ribosomal_Su5_D2-typ_SF"/>
</dbReference>
<dbReference type="InterPro" id="IPR014790">
    <property type="entry name" value="MutL_C"/>
</dbReference>
<keyword evidence="2 4" id="KW-0227">DNA damage</keyword>
<reference evidence="8" key="1">
    <citation type="submission" date="2020-10" db="EMBL/GenBank/DDBJ databases">
        <authorList>
            <person name="Gilroy R."/>
        </authorList>
    </citation>
    <scope>NUCLEOTIDE SEQUENCE</scope>
    <source>
        <strain evidence="8">23406</strain>
    </source>
</reference>
<dbReference type="InterPro" id="IPR038973">
    <property type="entry name" value="MutL/Mlh/Pms-like"/>
</dbReference>
<feature type="region of interest" description="Disordered" evidence="5">
    <location>
        <begin position="334"/>
        <end position="383"/>
    </location>
</feature>
<dbReference type="Gene3D" id="3.30.230.10">
    <property type="match status" value="1"/>
</dbReference>
<feature type="domain" description="DNA mismatch repair protein S5" evidence="7">
    <location>
        <begin position="206"/>
        <end position="325"/>
    </location>
</feature>
<evidence type="ECO:0000313" key="8">
    <source>
        <dbReference type="EMBL" id="HIV00058.1"/>
    </source>
</evidence>
<dbReference type="CDD" id="cd16926">
    <property type="entry name" value="HATPase_MutL-MLH-PMS-like"/>
    <property type="match status" value="1"/>
</dbReference>
<feature type="compositionally biased region" description="Polar residues" evidence="5">
    <location>
        <begin position="355"/>
        <end position="382"/>
    </location>
</feature>
<dbReference type="Pfam" id="PF13589">
    <property type="entry name" value="HATPase_c_3"/>
    <property type="match status" value="1"/>
</dbReference>
<dbReference type="GO" id="GO:0030983">
    <property type="term" value="F:mismatched DNA binding"/>
    <property type="evidence" value="ECO:0007669"/>
    <property type="project" value="InterPro"/>
</dbReference>
<evidence type="ECO:0000313" key="9">
    <source>
        <dbReference type="Proteomes" id="UP000886891"/>
    </source>
</evidence>
<proteinExistence type="inferred from homology"/>
<dbReference type="InterPro" id="IPR037198">
    <property type="entry name" value="MutL_C_sf"/>
</dbReference>
<dbReference type="EMBL" id="DVOH01000022">
    <property type="protein sequence ID" value="HIV00058.1"/>
    <property type="molecule type" value="Genomic_DNA"/>
</dbReference>
<dbReference type="GO" id="GO:0004519">
    <property type="term" value="F:endonuclease activity"/>
    <property type="evidence" value="ECO:0007669"/>
    <property type="project" value="UniProtKB-KW"/>
</dbReference>
<feature type="compositionally biased region" description="Low complexity" evidence="5">
    <location>
        <begin position="337"/>
        <end position="353"/>
    </location>
</feature>
<keyword evidence="3 4" id="KW-0234">DNA repair</keyword>
<dbReference type="InterPro" id="IPR036890">
    <property type="entry name" value="HATPase_C_sf"/>
</dbReference>
<comment type="caution">
    <text evidence="8">The sequence shown here is derived from an EMBL/GenBank/DDBJ whole genome shotgun (WGS) entry which is preliminary data.</text>
</comment>
<dbReference type="GO" id="GO:0005524">
    <property type="term" value="F:ATP binding"/>
    <property type="evidence" value="ECO:0007669"/>
    <property type="project" value="InterPro"/>
</dbReference>
<dbReference type="HAMAP" id="MF_00149">
    <property type="entry name" value="DNA_mis_repair"/>
    <property type="match status" value="1"/>
</dbReference>
<comment type="similarity">
    <text evidence="1 4">Belongs to the DNA mismatch repair MutL/HexB family.</text>
</comment>
<name>A0A9D1NBH1_9FIRM</name>
<dbReference type="FunFam" id="3.30.565.10:FF:000003">
    <property type="entry name" value="DNA mismatch repair endonuclease MutL"/>
    <property type="match status" value="1"/>
</dbReference>
<gene>
    <name evidence="4 8" type="primary">mutL</name>
    <name evidence="8" type="ORF">IAB14_02955</name>
</gene>
<evidence type="ECO:0000256" key="5">
    <source>
        <dbReference type="SAM" id="MobiDB-lite"/>
    </source>
</evidence>
<dbReference type="SMART" id="SM01340">
    <property type="entry name" value="DNA_mis_repair"/>
    <property type="match status" value="1"/>
</dbReference>
<dbReference type="Pfam" id="PF08676">
    <property type="entry name" value="MutL_C"/>
    <property type="match status" value="1"/>
</dbReference>
<dbReference type="GO" id="GO:0006298">
    <property type="term" value="P:mismatch repair"/>
    <property type="evidence" value="ECO:0007669"/>
    <property type="project" value="UniProtKB-UniRule"/>
</dbReference>
<dbReference type="SMART" id="SM00853">
    <property type="entry name" value="MutL_C"/>
    <property type="match status" value="1"/>
</dbReference>
<keyword evidence="8" id="KW-0255">Endonuclease</keyword>
<dbReference type="GO" id="GO:0032300">
    <property type="term" value="C:mismatch repair complex"/>
    <property type="evidence" value="ECO:0007669"/>
    <property type="project" value="InterPro"/>
</dbReference>
<dbReference type="Gene3D" id="3.30.1370.100">
    <property type="entry name" value="MutL, C-terminal domain, regulatory subdomain"/>
    <property type="match status" value="1"/>
</dbReference>
<feature type="domain" description="MutL C-terminal dimerisation" evidence="6">
    <location>
        <begin position="474"/>
        <end position="616"/>
    </location>
</feature>
<dbReference type="PROSITE" id="PS00058">
    <property type="entry name" value="DNA_MISMATCH_REPAIR_1"/>
    <property type="match status" value="1"/>
</dbReference>
<protein>
    <recommendedName>
        <fullName evidence="4">DNA mismatch repair protein MutL</fullName>
    </recommendedName>
</protein>
<dbReference type="InterPro" id="IPR042120">
    <property type="entry name" value="MutL_C_dimsub"/>
</dbReference>
<dbReference type="InterPro" id="IPR014721">
    <property type="entry name" value="Ribsml_uS5_D2-typ_fold_subgr"/>
</dbReference>
<dbReference type="Gene3D" id="3.30.1540.20">
    <property type="entry name" value="MutL, C-terminal domain, dimerisation subdomain"/>
    <property type="match status" value="1"/>
</dbReference>
<dbReference type="NCBIfam" id="TIGR00585">
    <property type="entry name" value="mutl"/>
    <property type="match status" value="1"/>
</dbReference>
<evidence type="ECO:0000259" key="6">
    <source>
        <dbReference type="SMART" id="SM00853"/>
    </source>
</evidence>
<dbReference type="Gene3D" id="3.30.565.10">
    <property type="entry name" value="Histidine kinase-like ATPase, C-terminal domain"/>
    <property type="match status" value="1"/>
</dbReference>
<sequence length="660" mass="72350">MKINCLDASVYNRIAAGEVVENPASIVKELVENSIDAGATEITVSIEDGGIKRIEIADNGCGIPMEELPKAILPHATSKIATAEDLDTVGTLGFRGEALASIAAVSEIEIRTCYFEENTGAILHARGGDATVADCAHGKGTSITVSNLFFNTPARFKFLKSKKTEESYITKLISQLILANPDTAIRYFVDGKQIFASDGQGLSSAVSAVFLFHVAKHLLPLEPDPDNTIKVCGYCSDPGVSKGNRNDQTVILNGRIISDPMISGTVQNAYGQRLMSRTFPVFVLDIVMPFDEVDVNVHPNKKEVRFANPRKVYSAIYQAVKGAIERYEQREAEEILSPKSPDSQQSRDPQPDQNPIKQSPRPQTDLSYRTASATPKASSDSAARQKIAEILASISDTTNKLNDAGRGSVLTDYLYGKQTSEPNGFATAPTDRDTSERPQVQQSSETPVISGPTRTVNVEAQETIHPEDCPDYRIVGQLFQTYWVVEENSRVILIDQHAAHERVLYDRLSDEVASGTVAVQPLLIPYIYESTVAEVEQLLQYRSDLEQIGFQIEPFGEASLRISAVPAILSGLDYDRFFAETASDLAVGKSVSLGSEFKEKLMQSACKAAIKGGDSFSTAEIDRFMSAFRKQSMPLRCPHGRPTYVVLTRAELEKMFKRRV</sequence>
<dbReference type="InterPro" id="IPR002099">
    <property type="entry name" value="MutL/Mlh/PMS"/>
</dbReference>
<keyword evidence="8" id="KW-0540">Nuclease</keyword>
<dbReference type="GO" id="GO:0140664">
    <property type="term" value="F:ATP-dependent DNA damage sensor activity"/>
    <property type="evidence" value="ECO:0007669"/>
    <property type="project" value="InterPro"/>
</dbReference>
<dbReference type="CDD" id="cd00782">
    <property type="entry name" value="MutL_Trans"/>
    <property type="match status" value="1"/>
</dbReference>
<organism evidence="8 9">
    <name type="scientific">Candidatus Stercoripulliclostridium merdipullorum</name>
    <dbReference type="NCBI Taxonomy" id="2840952"/>
    <lineage>
        <taxon>Bacteria</taxon>
        <taxon>Bacillati</taxon>
        <taxon>Bacillota</taxon>
        <taxon>Clostridia</taxon>
        <taxon>Eubacteriales</taxon>
        <taxon>Candidatus Stercoripulliclostridium</taxon>
    </lineage>
</organism>
<evidence type="ECO:0000259" key="7">
    <source>
        <dbReference type="SMART" id="SM01340"/>
    </source>
</evidence>
<dbReference type="PANTHER" id="PTHR10073:SF12">
    <property type="entry name" value="DNA MISMATCH REPAIR PROTEIN MLH1"/>
    <property type="match status" value="1"/>
</dbReference>
<dbReference type="InterPro" id="IPR013507">
    <property type="entry name" value="DNA_mismatch_S5_2-like"/>
</dbReference>
<dbReference type="PANTHER" id="PTHR10073">
    <property type="entry name" value="DNA MISMATCH REPAIR PROTEIN MLH, PMS, MUTL"/>
    <property type="match status" value="1"/>
</dbReference>
<dbReference type="AlphaFoldDB" id="A0A9D1NBH1"/>
<dbReference type="InterPro" id="IPR042121">
    <property type="entry name" value="MutL_C_regsub"/>
</dbReference>
<comment type="function">
    <text evidence="4">This protein is involved in the repair of mismatches in DNA. It is required for dam-dependent methyl-directed DNA mismatch repair. May act as a 'molecular matchmaker', a protein that promotes the formation of a stable complex between two or more DNA-binding proteins in an ATP-dependent manner without itself being part of a final effector complex.</text>
</comment>
<dbReference type="GO" id="GO:0016887">
    <property type="term" value="F:ATP hydrolysis activity"/>
    <property type="evidence" value="ECO:0007669"/>
    <property type="project" value="InterPro"/>
</dbReference>
<dbReference type="SUPFAM" id="SSF118116">
    <property type="entry name" value="DNA mismatch repair protein MutL"/>
    <property type="match status" value="1"/>
</dbReference>
<feature type="region of interest" description="Disordered" evidence="5">
    <location>
        <begin position="417"/>
        <end position="453"/>
    </location>
</feature>
<evidence type="ECO:0000256" key="4">
    <source>
        <dbReference type="HAMAP-Rule" id="MF_00149"/>
    </source>
</evidence>
<dbReference type="InterPro" id="IPR020667">
    <property type="entry name" value="DNA_mismatch_repair_MutL"/>
</dbReference>
<feature type="compositionally biased region" description="Polar residues" evidence="5">
    <location>
        <begin position="437"/>
        <end position="453"/>
    </location>
</feature>